<dbReference type="PANTHER" id="PTHR35333">
    <property type="entry name" value="BETA-LACTAMASE"/>
    <property type="match status" value="1"/>
</dbReference>
<evidence type="ECO:0000256" key="2">
    <source>
        <dbReference type="ARBA" id="ARBA00012865"/>
    </source>
</evidence>
<evidence type="ECO:0000313" key="8">
    <source>
        <dbReference type="EMBL" id="GAA5047809.1"/>
    </source>
</evidence>
<proteinExistence type="inferred from homology"/>
<name>A0ABP9JYX1_9NOCA</name>
<evidence type="ECO:0000256" key="6">
    <source>
        <dbReference type="SAM" id="SignalP"/>
    </source>
</evidence>
<keyword evidence="4 5" id="KW-0046">Antibiotic resistance</keyword>
<dbReference type="InterPro" id="IPR012338">
    <property type="entry name" value="Beta-lactam/transpept-like"/>
</dbReference>
<keyword evidence="3 5" id="KW-0378">Hydrolase</keyword>
<feature type="signal peptide" evidence="6">
    <location>
        <begin position="1"/>
        <end position="29"/>
    </location>
</feature>
<dbReference type="PRINTS" id="PR00118">
    <property type="entry name" value="BLACTAMASEA"/>
</dbReference>
<dbReference type="PROSITE" id="PS51257">
    <property type="entry name" value="PROKAR_LIPOPROTEIN"/>
    <property type="match status" value="1"/>
</dbReference>
<reference evidence="9" key="1">
    <citation type="journal article" date="2019" name="Int. J. Syst. Evol. Microbiol.">
        <title>The Global Catalogue of Microorganisms (GCM) 10K type strain sequencing project: providing services to taxonomists for standard genome sequencing and annotation.</title>
        <authorList>
            <consortium name="The Broad Institute Genomics Platform"/>
            <consortium name="The Broad Institute Genome Sequencing Center for Infectious Disease"/>
            <person name="Wu L."/>
            <person name="Ma J."/>
        </authorList>
    </citation>
    <scope>NUCLEOTIDE SEQUENCE [LARGE SCALE GENOMIC DNA]</scope>
    <source>
        <strain evidence="9">JCM 18298</strain>
    </source>
</reference>
<dbReference type="InterPro" id="IPR023650">
    <property type="entry name" value="Beta-lactam_class-A_AS"/>
</dbReference>
<dbReference type="Gene3D" id="3.40.710.10">
    <property type="entry name" value="DD-peptidase/beta-lactamase superfamily"/>
    <property type="match status" value="1"/>
</dbReference>
<dbReference type="RefSeq" id="WP_345494291.1">
    <property type="nucleotide sequence ID" value="NZ_BAABJM010000001.1"/>
</dbReference>
<evidence type="ECO:0000256" key="1">
    <source>
        <dbReference type="ARBA" id="ARBA00009009"/>
    </source>
</evidence>
<evidence type="ECO:0000313" key="9">
    <source>
        <dbReference type="Proteomes" id="UP001500603"/>
    </source>
</evidence>
<accession>A0ABP9JYX1</accession>
<protein>
    <recommendedName>
        <fullName evidence="2 5">Beta-lactamase</fullName>
        <ecNumber evidence="2 5">3.5.2.6</ecNumber>
    </recommendedName>
</protein>
<feature type="domain" description="Beta-lactamase class A catalytic" evidence="7">
    <location>
        <begin position="60"/>
        <end position="275"/>
    </location>
</feature>
<organism evidence="8 9">
    <name type="scientific">Nocardia callitridis</name>
    <dbReference type="NCBI Taxonomy" id="648753"/>
    <lineage>
        <taxon>Bacteria</taxon>
        <taxon>Bacillati</taxon>
        <taxon>Actinomycetota</taxon>
        <taxon>Actinomycetes</taxon>
        <taxon>Mycobacteriales</taxon>
        <taxon>Nocardiaceae</taxon>
        <taxon>Nocardia</taxon>
    </lineage>
</organism>
<feature type="chain" id="PRO_5046257459" description="Beta-lactamase" evidence="6">
    <location>
        <begin position="30"/>
        <end position="303"/>
    </location>
</feature>
<evidence type="ECO:0000259" key="7">
    <source>
        <dbReference type="Pfam" id="PF13354"/>
    </source>
</evidence>
<comment type="caution">
    <text evidence="8">The sequence shown here is derived from an EMBL/GenBank/DDBJ whole genome shotgun (WGS) entry which is preliminary data.</text>
</comment>
<dbReference type="InterPro" id="IPR045155">
    <property type="entry name" value="Beta-lactam_cat"/>
</dbReference>
<evidence type="ECO:0000256" key="3">
    <source>
        <dbReference type="ARBA" id="ARBA00022801"/>
    </source>
</evidence>
<evidence type="ECO:0000256" key="5">
    <source>
        <dbReference type="RuleBase" id="RU361140"/>
    </source>
</evidence>
<dbReference type="PANTHER" id="PTHR35333:SF3">
    <property type="entry name" value="BETA-LACTAMASE-TYPE TRANSPEPTIDASE FOLD CONTAINING PROTEIN"/>
    <property type="match status" value="1"/>
</dbReference>
<comment type="similarity">
    <text evidence="1 5">Belongs to the class-A beta-lactamase family.</text>
</comment>
<gene>
    <name evidence="8" type="primary">bla</name>
    <name evidence="8" type="ORF">GCM10023318_14780</name>
</gene>
<dbReference type="EMBL" id="BAABJM010000001">
    <property type="protein sequence ID" value="GAA5047809.1"/>
    <property type="molecule type" value="Genomic_DNA"/>
</dbReference>
<dbReference type="EC" id="3.5.2.6" evidence="2 5"/>
<dbReference type="Proteomes" id="UP001500603">
    <property type="component" value="Unassembled WGS sequence"/>
</dbReference>
<dbReference type="Pfam" id="PF13354">
    <property type="entry name" value="Beta-lactamase2"/>
    <property type="match status" value="1"/>
</dbReference>
<dbReference type="SUPFAM" id="SSF56601">
    <property type="entry name" value="beta-lactamase/transpeptidase-like"/>
    <property type="match status" value="1"/>
</dbReference>
<comment type="catalytic activity">
    <reaction evidence="5">
        <text>a beta-lactam + H2O = a substituted beta-amino acid</text>
        <dbReference type="Rhea" id="RHEA:20401"/>
        <dbReference type="ChEBI" id="CHEBI:15377"/>
        <dbReference type="ChEBI" id="CHEBI:35627"/>
        <dbReference type="ChEBI" id="CHEBI:140347"/>
        <dbReference type="EC" id="3.5.2.6"/>
    </reaction>
</comment>
<keyword evidence="6" id="KW-0732">Signal</keyword>
<dbReference type="PROSITE" id="PS00146">
    <property type="entry name" value="BETA_LACTAMASE_A"/>
    <property type="match status" value="1"/>
</dbReference>
<keyword evidence="9" id="KW-1185">Reference proteome</keyword>
<dbReference type="InterPro" id="IPR000871">
    <property type="entry name" value="Beta-lactam_class-A"/>
</dbReference>
<evidence type="ECO:0000256" key="4">
    <source>
        <dbReference type="ARBA" id="ARBA00023251"/>
    </source>
</evidence>
<sequence>MARNRRAVFVTVALLLPLLAGCGASSEDAATPAASVSEKNTAESSGFADLEQKYDAQLGLFAIDTANGKTVGNRADERFPILSTFKTLAAGALLKAHPLDTGYFDKVIHYTEQDVVANSPVTSVNVAQGVTVAQLAEAAITQSDNTAGNLMLRELGGPQALTDFLRSIGDQVSHLDRWETELNTAIPGDERDTSTPTALASDYRALVLGDVLAAPEREQLITWLKANTTGDARIRAGLPTDWVTGDKTGTGDYGTANAVAVTWPEGGRAPIVIAIQTRKSTEDAEANNALLADATKIVVEQLK</sequence>
<dbReference type="NCBIfam" id="NF033103">
    <property type="entry name" value="bla_class_A"/>
    <property type="match status" value="1"/>
</dbReference>